<reference evidence="2 3" key="1">
    <citation type="submission" date="2019-02" db="EMBL/GenBank/DDBJ databases">
        <title>Deep-cultivation of Planctomycetes and their phenomic and genomic characterization uncovers novel biology.</title>
        <authorList>
            <person name="Wiegand S."/>
            <person name="Jogler M."/>
            <person name="Boedeker C."/>
            <person name="Pinto D."/>
            <person name="Vollmers J."/>
            <person name="Rivas-Marin E."/>
            <person name="Kohn T."/>
            <person name="Peeters S.H."/>
            <person name="Heuer A."/>
            <person name="Rast P."/>
            <person name="Oberbeckmann S."/>
            <person name="Bunk B."/>
            <person name="Jeske O."/>
            <person name="Meyerdierks A."/>
            <person name="Storesund J.E."/>
            <person name="Kallscheuer N."/>
            <person name="Luecker S."/>
            <person name="Lage O.M."/>
            <person name="Pohl T."/>
            <person name="Merkel B.J."/>
            <person name="Hornburger P."/>
            <person name="Mueller R.-W."/>
            <person name="Bruemmer F."/>
            <person name="Labrenz M."/>
            <person name="Spormann A.M."/>
            <person name="Op den Camp H."/>
            <person name="Overmann J."/>
            <person name="Amann R."/>
            <person name="Jetten M.S.M."/>
            <person name="Mascher T."/>
            <person name="Medema M.H."/>
            <person name="Devos D.P."/>
            <person name="Kaster A.-K."/>
            <person name="Ovreas L."/>
            <person name="Rohde M."/>
            <person name="Galperin M.Y."/>
            <person name="Jogler C."/>
        </authorList>
    </citation>
    <scope>NUCLEOTIDE SEQUENCE [LARGE SCALE GENOMIC DNA]</scope>
    <source>
        <strain evidence="2 3">SV_7m_r</strain>
    </source>
</reference>
<evidence type="ECO:0000256" key="1">
    <source>
        <dbReference type="SAM" id="MobiDB-lite"/>
    </source>
</evidence>
<gene>
    <name evidence="2" type="ORF">SV7mr_38870</name>
</gene>
<protein>
    <submittedName>
        <fullName evidence="2">Uncharacterized protein</fullName>
    </submittedName>
</protein>
<accession>A0A517SZ41</accession>
<organism evidence="2 3">
    <name type="scientific">Stieleria bergensis</name>
    <dbReference type="NCBI Taxonomy" id="2528025"/>
    <lineage>
        <taxon>Bacteria</taxon>
        <taxon>Pseudomonadati</taxon>
        <taxon>Planctomycetota</taxon>
        <taxon>Planctomycetia</taxon>
        <taxon>Pirellulales</taxon>
        <taxon>Pirellulaceae</taxon>
        <taxon>Stieleria</taxon>
    </lineage>
</organism>
<sequence>MIDNNGATTDEQKIELLKLDPASGMPLPNLKPSKPSQFNPLGQSNALLLRQHTAKSSNARPF</sequence>
<dbReference type="EMBL" id="CP036272">
    <property type="protein sequence ID" value="QDT61352.1"/>
    <property type="molecule type" value="Genomic_DNA"/>
</dbReference>
<dbReference type="AlphaFoldDB" id="A0A517SZ41"/>
<feature type="region of interest" description="Disordered" evidence="1">
    <location>
        <begin position="21"/>
        <end position="46"/>
    </location>
</feature>
<feature type="compositionally biased region" description="Polar residues" evidence="1">
    <location>
        <begin position="34"/>
        <end position="46"/>
    </location>
</feature>
<evidence type="ECO:0000313" key="2">
    <source>
        <dbReference type="EMBL" id="QDT61352.1"/>
    </source>
</evidence>
<dbReference type="Proteomes" id="UP000315003">
    <property type="component" value="Chromosome"/>
</dbReference>
<evidence type="ECO:0000313" key="3">
    <source>
        <dbReference type="Proteomes" id="UP000315003"/>
    </source>
</evidence>
<keyword evidence="3" id="KW-1185">Reference proteome</keyword>
<proteinExistence type="predicted"/>
<name>A0A517SZ41_9BACT</name>